<accession>A0ABW1FAG6</accession>
<evidence type="ECO:0000313" key="3">
    <source>
        <dbReference type="Proteomes" id="UP001596067"/>
    </source>
</evidence>
<dbReference type="Proteomes" id="UP001596067">
    <property type="component" value="Unassembled WGS sequence"/>
</dbReference>
<feature type="compositionally biased region" description="Pro residues" evidence="1">
    <location>
        <begin position="363"/>
        <end position="375"/>
    </location>
</feature>
<feature type="region of interest" description="Disordered" evidence="1">
    <location>
        <begin position="355"/>
        <end position="380"/>
    </location>
</feature>
<dbReference type="EMBL" id="JBHSOD010000078">
    <property type="protein sequence ID" value="MFC5890331.1"/>
    <property type="molecule type" value="Genomic_DNA"/>
</dbReference>
<name>A0ABW1FAG6_9ACTN</name>
<evidence type="ECO:0008006" key="4">
    <source>
        <dbReference type="Google" id="ProtNLM"/>
    </source>
</evidence>
<sequence length="416" mass="42884">MPVVVSASVLAAGLTACGTVEQLSAAQKVSKALDRLGASTSAGLTVSVEASPEQIVAYGKATGDEIEQRSAEAVSGLSISVAMASDKPLKESSAFKDASGAGGPVGAAPDRSLRVSYVLADRKGTALLEYRQVDAKAYLRADAKGLVKLVGEDPAQVDEVGRELPDELGAVRDVLAGKWIALDLQELADSAKKSDRAKSPAPTGRPPLDPNSAAQLTESLKDVFSRTVTFEDKGRKDGAEHVLMSAPARKLIDGVLGAVEPLSAKFPGQFGRLPAAAPADVPDKAIGVDLYLKDGRFASATFDLAQLEPEAGPGAAFPVKLAFNQSAPVVQAPAGAVTVSEKDLQNVVLALGEAAAEEDGSPGPGPRPGIGPGPGKPLTDAQVKELRGLGMTESQIQIFNELGMDYEEIKSLAQDS</sequence>
<proteinExistence type="predicted"/>
<keyword evidence="3" id="KW-1185">Reference proteome</keyword>
<comment type="caution">
    <text evidence="2">The sequence shown here is derived from an EMBL/GenBank/DDBJ whole genome shotgun (WGS) entry which is preliminary data.</text>
</comment>
<evidence type="ECO:0000256" key="1">
    <source>
        <dbReference type="SAM" id="MobiDB-lite"/>
    </source>
</evidence>
<gene>
    <name evidence="2" type="ORF">ACFP0N_35790</name>
</gene>
<feature type="region of interest" description="Disordered" evidence="1">
    <location>
        <begin position="191"/>
        <end position="213"/>
    </location>
</feature>
<dbReference type="RefSeq" id="WP_313767655.1">
    <property type="nucleotide sequence ID" value="NZ_BAAAVH010000016.1"/>
</dbReference>
<reference evidence="3" key="1">
    <citation type="journal article" date="2019" name="Int. J. Syst. Evol. Microbiol.">
        <title>The Global Catalogue of Microorganisms (GCM) 10K type strain sequencing project: providing services to taxonomists for standard genome sequencing and annotation.</title>
        <authorList>
            <consortium name="The Broad Institute Genomics Platform"/>
            <consortium name="The Broad Institute Genome Sequencing Center for Infectious Disease"/>
            <person name="Wu L."/>
            <person name="Ma J."/>
        </authorList>
    </citation>
    <scope>NUCLEOTIDE SEQUENCE [LARGE SCALE GENOMIC DNA]</scope>
    <source>
        <strain evidence="3">CGMCC 4.1469</strain>
    </source>
</reference>
<organism evidence="2 3">
    <name type="scientific">Kitasatospora aburaviensis</name>
    <dbReference type="NCBI Taxonomy" id="67265"/>
    <lineage>
        <taxon>Bacteria</taxon>
        <taxon>Bacillati</taxon>
        <taxon>Actinomycetota</taxon>
        <taxon>Actinomycetes</taxon>
        <taxon>Kitasatosporales</taxon>
        <taxon>Streptomycetaceae</taxon>
        <taxon>Kitasatospora</taxon>
    </lineage>
</organism>
<evidence type="ECO:0000313" key="2">
    <source>
        <dbReference type="EMBL" id="MFC5890331.1"/>
    </source>
</evidence>
<protein>
    <recommendedName>
        <fullName evidence="4">Lipoprotein</fullName>
    </recommendedName>
</protein>